<gene>
    <name evidence="2" type="ORF">CEE55_10185</name>
</gene>
<comment type="caution">
    <text evidence="2">The sequence shown here is derived from an EMBL/GenBank/DDBJ whole genome shotgun (WGS) entry which is preliminary data.</text>
</comment>
<dbReference type="Proteomes" id="UP000197904">
    <property type="component" value="Unassembled WGS sequence"/>
</dbReference>
<feature type="compositionally biased region" description="Low complexity" evidence="1">
    <location>
        <begin position="33"/>
        <end position="54"/>
    </location>
</feature>
<dbReference type="AlphaFoldDB" id="A0A246KYT7"/>
<sequence>MAGGTGEPYDVGVARSWPIFSVAAATTGGGPAGLRPAPAVVPAAGRQPQQQQRGYPWDGGAGPAAGAGAPCVALGRCRPWSTR</sequence>
<protein>
    <submittedName>
        <fullName evidence="2">Uncharacterized protein</fullName>
    </submittedName>
</protein>
<name>A0A246KYT7_9GAMM</name>
<feature type="region of interest" description="Disordered" evidence="1">
    <location>
        <begin position="33"/>
        <end position="65"/>
    </location>
</feature>
<dbReference type="EMBL" id="NIXP01000070">
    <property type="protein sequence ID" value="OWR33728.1"/>
    <property type="molecule type" value="Genomic_DNA"/>
</dbReference>
<accession>A0A246KYT7</accession>
<evidence type="ECO:0000256" key="1">
    <source>
        <dbReference type="SAM" id="MobiDB-lite"/>
    </source>
</evidence>
<proteinExistence type="predicted"/>
<reference evidence="2 3" key="1">
    <citation type="submission" date="2017-06" db="EMBL/GenBank/DDBJ databases">
        <authorList>
            <person name="Kim H.J."/>
            <person name="Triplett B.A."/>
        </authorList>
    </citation>
    <scope>NUCLEOTIDE SEQUENCE [LARGE SCALE GENOMIC DNA]</scope>
    <source>
        <strain evidence="2 3">S18795</strain>
    </source>
</reference>
<evidence type="ECO:0000313" key="3">
    <source>
        <dbReference type="Proteomes" id="UP000197904"/>
    </source>
</evidence>
<evidence type="ECO:0000313" key="2">
    <source>
        <dbReference type="EMBL" id="OWR33728.1"/>
    </source>
</evidence>
<organism evidence="2 3">
    <name type="scientific">Stenotrophomonas pavanii</name>
    <dbReference type="NCBI Taxonomy" id="487698"/>
    <lineage>
        <taxon>Bacteria</taxon>
        <taxon>Pseudomonadati</taxon>
        <taxon>Pseudomonadota</taxon>
        <taxon>Gammaproteobacteria</taxon>
        <taxon>Lysobacterales</taxon>
        <taxon>Lysobacteraceae</taxon>
        <taxon>Stenotrophomonas</taxon>
    </lineage>
</organism>